<evidence type="ECO:0000256" key="2">
    <source>
        <dbReference type="SAM" id="SignalP"/>
    </source>
</evidence>
<dbReference type="EMBL" id="CP111018">
    <property type="protein sequence ID" value="WAR11204.1"/>
    <property type="molecule type" value="Genomic_DNA"/>
</dbReference>
<gene>
    <name evidence="5" type="ORF">MAR_036280</name>
</gene>
<dbReference type="Proteomes" id="UP001164746">
    <property type="component" value="Chromosome 7"/>
</dbReference>
<feature type="chain" id="PRO_5045386822" evidence="2">
    <location>
        <begin position="20"/>
        <end position="260"/>
    </location>
</feature>
<evidence type="ECO:0000313" key="5">
    <source>
        <dbReference type="EMBL" id="WAR11204.1"/>
    </source>
</evidence>
<dbReference type="Pfam" id="PF08246">
    <property type="entry name" value="Inhibitor_I29"/>
    <property type="match status" value="1"/>
</dbReference>
<dbReference type="SMART" id="SM00848">
    <property type="entry name" value="Inhibitor_I29"/>
    <property type="match status" value="1"/>
</dbReference>
<proteinExistence type="inferred from homology"/>
<dbReference type="CDD" id="cd02248">
    <property type="entry name" value="Peptidase_C1A"/>
    <property type="match status" value="1"/>
</dbReference>
<organism evidence="5 6">
    <name type="scientific">Mya arenaria</name>
    <name type="common">Soft-shell clam</name>
    <dbReference type="NCBI Taxonomy" id="6604"/>
    <lineage>
        <taxon>Eukaryota</taxon>
        <taxon>Metazoa</taxon>
        <taxon>Spiralia</taxon>
        <taxon>Lophotrochozoa</taxon>
        <taxon>Mollusca</taxon>
        <taxon>Bivalvia</taxon>
        <taxon>Autobranchia</taxon>
        <taxon>Heteroconchia</taxon>
        <taxon>Euheterodonta</taxon>
        <taxon>Imparidentia</taxon>
        <taxon>Neoheterodontei</taxon>
        <taxon>Myida</taxon>
        <taxon>Myoidea</taxon>
        <taxon>Myidae</taxon>
        <taxon>Mya</taxon>
    </lineage>
</organism>
<dbReference type="InterPro" id="IPR013201">
    <property type="entry name" value="Prot_inhib_I29"/>
</dbReference>
<accession>A0ABY7EQ04</accession>
<dbReference type="InterPro" id="IPR025660">
    <property type="entry name" value="Pept_his_AS"/>
</dbReference>
<sequence>MDKMFRLLIAVCMVASIYAFDSKLDSEWEAYKLTYKKSYGKNEDYFRRQIWESNIAYIQRHNLEADRGVHTYTLGMNKYGDMVRVKTSDLPDTVDWRTEGYVTGVKDQLTLYLYAFIEGNMGCLGGWPNSAFEYIIDNGGVNTEESYPYEPKDGDCMFDPANIGATMTGCQDIAQGSEDQLQVAAANIGPISVGMDAGHLSFQLYKSGIYHDAICANSIDLLNHGVVLIGYGNEKSGEYWLVKNSWGKSWGMEGYGTFTI</sequence>
<dbReference type="PANTHER" id="PTHR12411">
    <property type="entry name" value="CYSTEINE PROTEASE FAMILY C1-RELATED"/>
    <property type="match status" value="1"/>
</dbReference>
<dbReference type="PROSITE" id="PS00639">
    <property type="entry name" value="THIOL_PROTEASE_HIS"/>
    <property type="match status" value="1"/>
</dbReference>
<feature type="signal peptide" evidence="2">
    <location>
        <begin position="1"/>
        <end position="19"/>
    </location>
</feature>
<evidence type="ECO:0000256" key="1">
    <source>
        <dbReference type="ARBA" id="ARBA00008455"/>
    </source>
</evidence>
<evidence type="ECO:0000259" key="3">
    <source>
        <dbReference type="SMART" id="SM00645"/>
    </source>
</evidence>
<keyword evidence="6" id="KW-1185">Reference proteome</keyword>
<dbReference type="Pfam" id="PF00112">
    <property type="entry name" value="Peptidase_C1"/>
    <property type="match status" value="1"/>
</dbReference>
<name>A0ABY7EQ04_MYAAR</name>
<dbReference type="InterPro" id="IPR039417">
    <property type="entry name" value="Peptidase_C1A_papain-like"/>
</dbReference>
<protein>
    <submittedName>
        <fullName evidence="5">CATL2-like protein</fullName>
    </submittedName>
</protein>
<evidence type="ECO:0000259" key="4">
    <source>
        <dbReference type="SMART" id="SM00848"/>
    </source>
</evidence>
<feature type="domain" description="Cathepsin propeptide inhibitor" evidence="4">
    <location>
        <begin position="28"/>
        <end position="82"/>
    </location>
</feature>
<dbReference type="InterPro" id="IPR000668">
    <property type="entry name" value="Peptidase_C1A_C"/>
</dbReference>
<dbReference type="InterPro" id="IPR013128">
    <property type="entry name" value="Peptidase_C1A"/>
</dbReference>
<dbReference type="Gene3D" id="3.90.70.10">
    <property type="entry name" value="Cysteine proteinases"/>
    <property type="match status" value="1"/>
</dbReference>
<reference evidence="5" key="1">
    <citation type="submission" date="2022-11" db="EMBL/GenBank/DDBJ databases">
        <title>Centuries of genome instability and evolution in soft-shell clam transmissible cancer (bioRxiv).</title>
        <authorList>
            <person name="Hart S.F.M."/>
            <person name="Yonemitsu M.A."/>
            <person name="Giersch R.M."/>
            <person name="Beal B.F."/>
            <person name="Arriagada G."/>
            <person name="Davis B.W."/>
            <person name="Ostrander E.A."/>
            <person name="Goff S.P."/>
            <person name="Metzger M.J."/>
        </authorList>
    </citation>
    <scope>NUCLEOTIDE SEQUENCE</scope>
    <source>
        <strain evidence="5">MELC-2E11</strain>
        <tissue evidence="5">Siphon/mantle</tissue>
    </source>
</reference>
<comment type="similarity">
    <text evidence="1">Belongs to the peptidase C1 family.</text>
</comment>
<dbReference type="SMART" id="SM00645">
    <property type="entry name" value="Pept_C1"/>
    <property type="match status" value="1"/>
</dbReference>
<dbReference type="SUPFAM" id="SSF54001">
    <property type="entry name" value="Cysteine proteinases"/>
    <property type="match status" value="1"/>
</dbReference>
<feature type="domain" description="Peptidase C1A papain C-terminal" evidence="3">
    <location>
        <begin position="90"/>
        <end position="260"/>
    </location>
</feature>
<evidence type="ECO:0000313" key="6">
    <source>
        <dbReference type="Proteomes" id="UP001164746"/>
    </source>
</evidence>
<dbReference type="InterPro" id="IPR038765">
    <property type="entry name" value="Papain-like_cys_pep_sf"/>
</dbReference>
<dbReference type="Gene3D" id="1.10.287.2250">
    <property type="match status" value="1"/>
</dbReference>
<keyword evidence="2" id="KW-0732">Signal</keyword>